<feature type="transmembrane region" description="Helical" evidence="7">
    <location>
        <begin position="20"/>
        <end position="40"/>
    </location>
</feature>
<keyword evidence="9" id="KW-1185">Reference proteome</keyword>
<evidence type="ECO:0000313" key="9">
    <source>
        <dbReference type="Proteomes" id="UP000250086"/>
    </source>
</evidence>
<dbReference type="GO" id="GO:0042158">
    <property type="term" value="P:lipoprotein biosynthetic process"/>
    <property type="evidence" value="ECO:0007669"/>
    <property type="project" value="UniProtKB-UniRule"/>
</dbReference>
<gene>
    <name evidence="8" type="primary">lgt_1</name>
    <name evidence="7" type="synonym">lgt</name>
    <name evidence="8" type="ORF">NCTC13093_00592</name>
</gene>
<keyword evidence="3 7" id="KW-0808">Transferase</keyword>
<feature type="transmembrane region" description="Helical" evidence="7">
    <location>
        <begin position="235"/>
        <end position="253"/>
    </location>
</feature>
<feature type="transmembrane region" description="Helical" evidence="7">
    <location>
        <begin position="175"/>
        <end position="192"/>
    </location>
</feature>
<dbReference type="PROSITE" id="PS01311">
    <property type="entry name" value="LGT"/>
    <property type="match status" value="1"/>
</dbReference>
<dbReference type="EC" id="2.5.1.145" evidence="7"/>
<evidence type="ECO:0000313" key="8">
    <source>
        <dbReference type="EMBL" id="SPT69228.1"/>
    </source>
</evidence>
<proteinExistence type="inferred from homology"/>
<dbReference type="GO" id="GO:0008961">
    <property type="term" value="F:phosphatidylglycerol-prolipoprotein diacylglyceryl transferase activity"/>
    <property type="evidence" value="ECO:0007669"/>
    <property type="project" value="UniProtKB-UniRule"/>
</dbReference>
<keyword evidence="8" id="KW-0328">Glycosyltransferase</keyword>
<evidence type="ECO:0000256" key="2">
    <source>
        <dbReference type="ARBA" id="ARBA00022475"/>
    </source>
</evidence>
<sequence>MFYWDINPVAFSLGPVTVYYYGLLFSTGFILGYFIMQYLCKLQHLKTDELDKLLVFIFAGTIIGARLGHCLIYEPEYYLQRPLDIIKIWEGGLASHGGTVGVLIALWLFLRKSTFTFLQLTDLLAIPVALVACFIRIGNFMNSEILGKHTNSDFGVIFARIGDMAPRYPAQLFEAFAYLITFIVLSLVFFNFKNRPQGTIFALMLIFIFTSRLVIEGFKEEQAMYSTNLFLNVGQLLSLPFIAAGFLLLFCVFKKKKRV</sequence>
<dbReference type="GO" id="GO:0005886">
    <property type="term" value="C:plasma membrane"/>
    <property type="evidence" value="ECO:0007669"/>
    <property type="project" value="UniProtKB-SubCell"/>
</dbReference>
<evidence type="ECO:0000256" key="7">
    <source>
        <dbReference type="HAMAP-Rule" id="MF_01147"/>
    </source>
</evidence>
<comment type="function">
    <text evidence="7">Catalyzes the transfer of the diacylglyceryl group from phosphatidylglycerol to the sulfhydryl group of the N-terminal cysteine of a prolipoprotein, the first step in the formation of mature lipoproteins.</text>
</comment>
<comment type="similarity">
    <text evidence="1 7">Belongs to the Lgt family.</text>
</comment>
<evidence type="ECO:0000256" key="5">
    <source>
        <dbReference type="ARBA" id="ARBA00022989"/>
    </source>
</evidence>
<comment type="pathway">
    <text evidence="7">Protein modification; lipoprotein biosynthesis (diacylglyceryl transfer).</text>
</comment>
<keyword evidence="4 7" id="KW-0812">Transmembrane</keyword>
<dbReference type="RefSeq" id="WP_113743412.1">
    <property type="nucleotide sequence ID" value="NZ_UAPU01000007.1"/>
</dbReference>
<dbReference type="Proteomes" id="UP000250086">
    <property type="component" value="Unassembled WGS sequence"/>
</dbReference>
<feature type="transmembrane region" description="Helical" evidence="7">
    <location>
        <begin position="52"/>
        <end position="73"/>
    </location>
</feature>
<accession>A0A2X0VRJ8</accession>
<dbReference type="PANTHER" id="PTHR30589:SF0">
    <property type="entry name" value="PHOSPHATIDYLGLYCEROL--PROLIPOPROTEIN DIACYLGLYCERYL TRANSFERASE"/>
    <property type="match status" value="1"/>
</dbReference>
<dbReference type="UniPathway" id="UPA00664"/>
<feature type="transmembrane region" description="Helical" evidence="7">
    <location>
        <begin position="199"/>
        <end position="215"/>
    </location>
</feature>
<comment type="subcellular location">
    <subcellularLocation>
        <location evidence="7">Cell membrane</location>
        <topology evidence="7">Multi-pass membrane protein</topology>
    </subcellularLocation>
</comment>
<evidence type="ECO:0000256" key="3">
    <source>
        <dbReference type="ARBA" id="ARBA00022679"/>
    </source>
</evidence>
<dbReference type="AlphaFoldDB" id="A0A2X0VRJ8"/>
<evidence type="ECO:0000256" key="6">
    <source>
        <dbReference type="ARBA" id="ARBA00023136"/>
    </source>
</evidence>
<keyword evidence="8" id="KW-0449">Lipoprotein</keyword>
<evidence type="ECO:0000256" key="1">
    <source>
        <dbReference type="ARBA" id="ARBA00007150"/>
    </source>
</evidence>
<keyword evidence="6 7" id="KW-0472">Membrane</keyword>
<name>A0A2X0VRJ8_9GAMM</name>
<dbReference type="OrthoDB" id="871140at2"/>
<keyword evidence="5 7" id="KW-1133">Transmembrane helix</keyword>
<reference evidence="8 9" key="1">
    <citation type="submission" date="2018-06" db="EMBL/GenBank/DDBJ databases">
        <authorList>
            <consortium name="Pathogen Informatics"/>
            <person name="Doyle S."/>
        </authorList>
    </citation>
    <scope>NUCLEOTIDE SEQUENCE [LARGE SCALE GENOMIC DNA]</scope>
    <source>
        <strain evidence="8 9">NCTC13093</strain>
    </source>
</reference>
<keyword evidence="2 7" id="KW-1003">Cell membrane</keyword>
<dbReference type="HAMAP" id="MF_01147">
    <property type="entry name" value="Lgt"/>
    <property type="match status" value="1"/>
</dbReference>
<dbReference type="PANTHER" id="PTHR30589">
    <property type="entry name" value="PROLIPOPROTEIN DIACYLGLYCERYL TRANSFERASE"/>
    <property type="match status" value="1"/>
</dbReference>
<feature type="transmembrane region" description="Helical" evidence="7">
    <location>
        <begin position="117"/>
        <end position="137"/>
    </location>
</feature>
<dbReference type="EMBL" id="UAPV01000001">
    <property type="protein sequence ID" value="SPT69228.1"/>
    <property type="molecule type" value="Genomic_DNA"/>
</dbReference>
<comment type="catalytic activity">
    <reaction evidence="7">
        <text>L-cysteinyl-[prolipoprotein] + a 1,2-diacyl-sn-glycero-3-phospho-(1'-sn-glycerol) = an S-1,2-diacyl-sn-glyceryl-L-cysteinyl-[prolipoprotein] + sn-glycerol 1-phosphate + H(+)</text>
        <dbReference type="Rhea" id="RHEA:56712"/>
        <dbReference type="Rhea" id="RHEA-COMP:14679"/>
        <dbReference type="Rhea" id="RHEA-COMP:14680"/>
        <dbReference type="ChEBI" id="CHEBI:15378"/>
        <dbReference type="ChEBI" id="CHEBI:29950"/>
        <dbReference type="ChEBI" id="CHEBI:57685"/>
        <dbReference type="ChEBI" id="CHEBI:64716"/>
        <dbReference type="ChEBI" id="CHEBI:140658"/>
        <dbReference type="EC" id="2.5.1.145"/>
    </reaction>
</comment>
<dbReference type="Pfam" id="PF01790">
    <property type="entry name" value="LGT"/>
    <property type="match status" value="1"/>
</dbReference>
<dbReference type="NCBIfam" id="TIGR00544">
    <property type="entry name" value="lgt"/>
    <property type="match status" value="1"/>
</dbReference>
<feature type="binding site" evidence="7">
    <location>
        <position position="136"/>
    </location>
    <ligand>
        <name>a 1,2-diacyl-sn-glycero-3-phospho-(1'-sn-glycerol)</name>
        <dbReference type="ChEBI" id="CHEBI:64716"/>
    </ligand>
</feature>
<evidence type="ECO:0000256" key="4">
    <source>
        <dbReference type="ARBA" id="ARBA00022692"/>
    </source>
</evidence>
<protein>
    <recommendedName>
        <fullName evidence="7">Phosphatidylglycerol--prolipoprotein diacylglyceryl transferase</fullName>
        <ecNumber evidence="7">2.5.1.145</ecNumber>
    </recommendedName>
</protein>
<organism evidence="8 9">
    <name type="scientific">Anaerobiospirillum thomasii</name>
    <dbReference type="NCBI Taxonomy" id="179995"/>
    <lineage>
        <taxon>Bacteria</taxon>
        <taxon>Pseudomonadati</taxon>
        <taxon>Pseudomonadota</taxon>
        <taxon>Gammaproteobacteria</taxon>
        <taxon>Aeromonadales</taxon>
        <taxon>Succinivibrionaceae</taxon>
        <taxon>Anaerobiospirillum</taxon>
    </lineage>
</organism>
<dbReference type="InterPro" id="IPR001640">
    <property type="entry name" value="Lgt"/>
</dbReference>
<feature type="transmembrane region" description="Helical" evidence="7">
    <location>
        <begin position="93"/>
        <end position="110"/>
    </location>
</feature>